<feature type="compositionally biased region" description="Basic and acidic residues" evidence="1">
    <location>
        <begin position="157"/>
        <end position="174"/>
    </location>
</feature>
<feature type="transmembrane region" description="Helical" evidence="2">
    <location>
        <begin position="67"/>
        <end position="85"/>
    </location>
</feature>
<evidence type="ECO:0000313" key="4">
    <source>
        <dbReference type="Proteomes" id="UP001283361"/>
    </source>
</evidence>
<dbReference type="EMBL" id="JAWDGP010008069">
    <property type="protein sequence ID" value="KAK3691945.1"/>
    <property type="molecule type" value="Genomic_DNA"/>
</dbReference>
<feature type="non-terminal residue" evidence="3">
    <location>
        <position position="1"/>
    </location>
</feature>
<keyword evidence="2" id="KW-0472">Membrane</keyword>
<proteinExistence type="predicted"/>
<accession>A0AAE0XEJ5</accession>
<name>A0AAE0XEJ5_9GAST</name>
<feature type="compositionally biased region" description="Low complexity" evidence="1">
    <location>
        <begin position="142"/>
        <end position="155"/>
    </location>
</feature>
<dbReference type="PANTHER" id="PTHR11360:SF284">
    <property type="entry name" value="EG:103B4.3 PROTEIN-RELATED"/>
    <property type="match status" value="1"/>
</dbReference>
<keyword evidence="2" id="KW-1133">Transmembrane helix</keyword>
<dbReference type="PANTHER" id="PTHR11360">
    <property type="entry name" value="MONOCARBOXYLATE TRANSPORTER"/>
    <property type="match status" value="1"/>
</dbReference>
<evidence type="ECO:0000256" key="2">
    <source>
        <dbReference type="SAM" id="Phobius"/>
    </source>
</evidence>
<dbReference type="AlphaFoldDB" id="A0AAE0XEJ5"/>
<protein>
    <submittedName>
        <fullName evidence="3">Uncharacterized protein</fullName>
    </submittedName>
</protein>
<sequence length="223" mass="24779">MSLETLLQLVGLCTGAAFVPSISLIRHYFHRRRSIAQILARAGDSVSSIVMPPLIRLMRNEFGVRGAFLIVAAIELHMVLGGLLLRPVESYKYKPDLPDLSKQTNRKRKDKSGAKESQNGEDIEMTEIKQNLLSPTGRTPDTSTNRTTGRQQQQNDGRLESRSNPEMGSKRDLGDTSATQRTLSITSVRGPDELDVALDYREDCEENDHTEPSSCCGDCGFLR</sequence>
<dbReference type="SUPFAM" id="SSF103473">
    <property type="entry name" value="MFS general substrate transporter"/>
    <property type="match status" value="1"/>
</dbReference>
<dbReference type="Pfam" id="PF07690">
    <property type="entry name" value="MFS_1"/>
    <property type="match status" value="1"/>
</dbReference>
<dbReference type="InterPro" id="IPR011701">
    <property type="entry name" value="MFS"/>
</dbReference>
<dbReference type="InterPro" id="IPR036259">
    <property type="entry name" value="MFS_trans_sf"/>
</dbReference>
<reference evidence="3" key="1">
    <citation type="journal article" date="2023" name="G3 (Bethesda)">
        <title>A reference genome for the long-term kleptoplast-retaining sea slug Elysia crispata morphotype clarki.</title>
        <authorList>
            <person name="Eastman K.E."/>
            <person name="Pendleton A.L."/>
            <person name="Shaikh M.A."/>
            <person name="Suttiyut T."/>
            <person name="Ogas R."/>
            <person name="Tomko P."/>
            <person name="Gavelis G."/>
            <person name="Widhalm J.R."/>
            <person name="Wisecaver J.H."/>
        </authorList>
    </citation>
    <scope>NUCLEOTIDE SEQUENCE</scope>
    <source>
        <strain evidence="3">ECLA1</strain>
    </source>
</reference>
<organism evidence="3 4">
    <name type="scientific">Elysia crispata</name>
    <name type="common">lettuce slug</name>
    <dbReference type="NCBI Taxonomy" id="231223"/>
    <lineage>
        <taxon>Eukaryota</taxon>
        <taxon>Metazoa</taxon>
        <taxon>Spiralia</taxon>
        <taxon>Lophotrochozoa</taxon>
        <taxon>Mollusca</taxon>
        <taxon>Gastropoda</taxon>
        <taxon>Heterobranchia</taxon>
        <taxon>Euthyneura</taxon>
        <taxon>Panpulmonata</taxon>
        <taxon>Sacoglossa</taxon>
        <taxon>Placobranchoidea</taxon>
        <taxon>Plakobranchidae</taxon>
        <taxon>Elysia</taxon>
    </lineage>
</organism>
<comment type="caution">
    <text evidence="3">The sequence shown here is derived from an EMBL/GenBank/DDBJ whole genome shotgun (WGS) entry which is preliminary data.</text>
</comment>
<dbReference type="Gene3D" id="1.20.1250.20">
    <property type="entry name" value="MFS general substrate transporter like domains"/>
    <property type="match status" value="1"/>
</dbReference>
<keyword evidence="2" id="KW-0812">Transmembrane</keyword>
<dbReference type="GO" id="GO:0022857">
    <property type="term" value="F:transmembrane transporter activity"/>
    <property type="evidence" value="ECO:0007669"/>
    <property type="project" value="InterPro"/>
</dbReference>
<feature type="transmembrane region" description="Helical" evidence="2">
    <location>
        <begin position="6"/>
        <end position="26"/>
    </location>
</feature>
<evidence type="ECO:0000256" key="1">
    <source>
        <dbReference type="SAM" id="MobiDB-lite"/>
    </source>
</evidence>
<gene>
    <name evidence="3" type="ORF">RRG08_000667</name>
</gene>
<feature type="region of interest" description="Disordered" evidence="1">
    <location>
        <begin position="95"/>
        <end position="190"/>
    </location>
</feature>
<keyword evidence="4" id="KW-1185">Reference proteome</keyword>
<evidence type="ECO:0000313" key="3">
    <source>
        <dbReference type="EMBL" id="KAK3691945.1"/>
    </source>
</evidence>
<feature type="compositionally biased region" description="Polar residues" evidence="1">
    <location>
        <begin position="176"/>
        <end position="187"/>
    </location>
</feature>
<feature type="compositionally biased region" description="Polar residues" evidence="1">
    <location>
        <begin position="128"/>
        <end position="141"/>
    </location>
</feature>
<dbReference type="Proteomes" id="UP001283361">
    <property type="component" value="Unassembled WGS sequence"/>
</dbReference>
<dbReference type="InterPro" id="IPR050327">
    <property type="entry name" value="Proton-linked_MCT"/>
</dbReference>